<dbReference type="SUPFAM" id="SSF47616">
    <property type="entry name" value="GST C-terminal domain-like"/>
    <property type="match status" value="1"/>
</dbReference>
<reference evidence="3" key="2">
    <citation type="submission" date="2025-09" db="UniProtKB">
        <authorList>
            <consortium name="Ensembl"/>
        </authorList>
    </citation>
    <scope>IDENTIFICATION</scope>
</reference>
<dbReference type="InterPro" id="IPR053836">
    <property type="entry name" value="Arc1-like_N"/>
</dbReference>
<evidence type="ECO:0000256" key="1">
    <source>
        <dbReference type="SAM" id="MobiDB-lite"/>
    </source>
</evidence>
<dbReference type="Proteomes" id="UP000694540">
    <property type="component" value="Unplaced"/>
</dbReference>
<dbReference type="InterPro" id="IPR036282">
    <property type="entry name" value="Glutathione-S-Trfase_C_sf"/>
</dbReference>
<feature type="region of interest" description="Disordered" evidence="1">
    <location>
        <begin position="1"/>
        <end position="34"/>
    </location>
</feature>
<protein>
    <recommendedName>
        <fullName evidence="2">Nuclear-export cofactor Arc1-like N-terminal domain-containing protein</fullName>
    </recommendedName>
</protein>
<accession>A0A8C3W2M8</accession>
<dbReference type="GeneTree" id="ENSGT00940000176145"/>
<feature type="compositionally biased region" description="Basic and acidic residues" evidence="1">
    <location>
        <begin position="1"/>
        <end position="30"/>
    </location>
</feature>
<feature type="domain" description="Nuclear-export cofactor Arc1-like N-terminal" evidence="2">
    <location>
        <begin position="77"/>
        <end position="109"/>
    </location>
</feature>
<dbReference type="Ensembl" id="ENSCWAT00000010829.1">
    <property type="protein sequence ID" value="ENSCWAP00000009966.1"/>
    <property type="gene ID" value="ENSCWAG00000007751.1"/>
</dbReference>
<dbReference type="GO" id="GO:0032991">
    <property type="term" value="C:protein-containing complex"/>
    <property type="evidence" value="ECO:0007669"/>
    <property type="project" value="UniProtKB-ARBA"/>
</dbReference>
<evidence type="ECO:0000313" key="3">
    <source>
        <dbReference type="Ensembl" id="ENSCWAP00000009966.1"/>
    </source>
</evidence>
<dbReference type="Gene3D" id="1.20.1050.130">
    <property type="match status" value="1"/>
</dbReference>
<name>A0A8C3W2M8_9CETA</name>
<reference evidence="3" key="1">
    <citation type="submission" date="2025-08" db="UniProtKB">
        <authorList>
            <consortium name="Ensembl"/>
        </authorList>
    </citation>
    <scope>IDENTIFICATION</scope>
</reference>
<sequence length="158" mass="17524">MCEARKEKESQANNDCWREREPVGGKEKVGGGRHGKTSRSFFLVGLASPTCTPLFLHCCTVPQLAVAVGPGDLKSLSSLQVLNDCLGDKSYMTGYVPTQADVVVFEAVSHPPAAHLCHAPRWNNHIRSYEKEKTSEGSFGQVWPCQCGRHHRKWSCRQ</sequence>
<proteinExistence type="predicted"/>
<dbReference type="Pfam" id="PF21972">
    <property type="entry name" value="Arc1p_N_like"/>
    <property type="match status" value="1"/>
</dbReference>
<evidence type="ECO:0000259" key="2">
    <source>
        <dbReference type="Pfam" id="PF21972"/>
    </source>
</evidence>
<keyword evidence="4" id="KW-1185">Reference proteome</keyword>
<evidence type="ECO:0000313" key="4">
    <source>
        <dbReference type="Proteomes" id="UP000694540"/>
    </source>
</evidence>
<dbReference type="AlphaFoldDB" id="A0A8C3W2M8"/>
<organism evidence="3 4">
    <name type="scientific">Catagonus wagneri</name>
    <name type="common">Chacoan peccary</name>
    <dbReference type="NCBI Taxonomy" id="51154"/>
    <lineage>
        <taxon>Eukaryota</taxon>
        <taxon>Metazoa</taxon>
        <taxon>Chordata</taxon>
        <taxon>Craniata</taxon>
        <taxon>Vertebrata</taxon>
        <taxon>Euteleostomi</taxon>
        <taxon>Mammalia</taxon>
        <taxon>Eutheria</taxon>
        <taxon>Laurasiatheria</taxon>
        <taxon>Artiodactyla</taxon>
        <taxon>Suina</taxon>
        <taxon>Tayassuidae</taxon>
        <taxon>Catagonus</taxon>
    </lineage>
</organism>